<dbReference type="UniPathway" id="UPA00219"/>
<comment type="subcellular location">
    <subcellularLocation>
        <location evidence="10">Cell inner membrane</location>
        <topology evidence="10">Multi-pass membrane protein</topology>
    </subcellularLocation>
    <subcellularLocation>
        <location evidence="1">Cell membrane</location>
        <topology evidence="1">Multi-pass membrane protein</topology>
    </subcellularLocation>
</comment>
<evidence type="ECO:0000256" key="5">
    <source>
        <dbReference type="ARBA" id="ARBA00022984"/>
    </source>
</evidence>
<evidence type="ECO:0000256" key="4">
    <source>
        <dbReference type="ARBA" id="ARBA00022960"/>
    </source>
</evidence>
<dbReference type="GO" id="GO:0005886">
    <property type="term" value="C:plasma membrane"/>
    <property type="evidence" value="ECO:0007669"/>
    <property type="project" value="UniProtKB-SubCell"/>
</dbReference>
<dbReference type="NCBIfam" id="TIGR01695">
    <property type="entry name" value="murJ_mviN"/>
    <property type="match status" value="1"/>
</dbReference>
<organism evidence="12 13">
    <name type="scientific">Skermanella aerolata</name>
    <dbReference type="NCBI Taxonomy" id="393310"/>
    <lineage>
        <taxon>Bacteria</taxon>
        <taxon>Pseudomonadati</taxon>
        <taxon>Pseudomonadota</taxon>
        <taxon>Alphaproteobacteria</taxon>
        <taxon>Rhodospirillales</taxon>
        <taxon>Azospirillaceae</taxon>
        <taxon>Skermanella</taxon>
    </lineage>
</organism>
<name>A0A512DII0_9PROT</name>
<feature type="transmembrane region" description="Helical" evidence="10">
    <location>
        <begin position="406"/>
        <end position="427"/>
    </location>
</feature>
<protein>
    <recommendedName>
        <fullName evidence="10">Probable lipid II flippase MurJ</fullName>
    </recommendedName>
</protein>
<keyword evidence="10 11" id="KW-0961">Cell wall biogenesis/degradation</keyword>
<keyword evidence="10 11" id="KW-0813">Transport</keyword>
<comment type="similarity">
    <text evidence="9 10 11">Belongs to the MurJ/MviN family.</text>
</comment>
<comment type="pathway">
    <text evidence="10">Cell wall biogenesis; peptidoglycan biosynthesis.</text>
</comment>
<evidence type="ECO:0000313" key="13">
    <source>
        <dbReference type="Proteomes" id="UP000321523"/>
    </source>
</evidence>
<dbReference type="GO" id="GO:0071555">
    <property type="term" value="P:cell wall organization"/>
    <property type="evidence" value="ECO:0007669"/>
    <property type="project" value="UniProtKB-UniRule"/>
</dbReference>
<dbReference type="Pfam" id="PF03023">
    <property type="entry name" value="MurJ"/>
    <property type="match status" value="1"/>
</dbReference>
<evidence type="ECO:0000256" key="10">
    <source>
        <dbReference type="HAMAP-Rule" id="MF_02078"/>
    </source>
</evidence>
<feature type="transmembrane region" description="Helical" evidence="10">
    <location>
        <begin position="131"/>
        <end position="149"/>
    </location>
</feature>
<dbReference type="CDD" id="cd13123">
    <property type="entry name" value="MATE_MurJ_like"/>
    <property type="match status" value="1"/>
</dbReference>
<keyword evidence="13" id="KW-1185">Reference proteome</keyword>
<evidence type="ECO:0000256" key="9">
    <source>
        <dbReference type="ARBA" id="ARBA00061532"/>
    </source>
</evidence>
<feature type="transmembrane region" description="Helical" evidence="10">
    <location>
        <begin position="156"/>
        <end position="180"/>
    </location>
</feature>
<comment type="caution">
    <text evidence="12">The sequence shown here is derived from an EMBL/GenBank/DDBJ whole genome shotgun (WGS) entry which is preliminary data.</text>
</comment>
<evidence type="ECO:0000256" key="6">
    <source>
        <dbReference type="ARBA" id="ARBA00022989"/>
    </source>
</evidence>
<keyword evidence="4 10" id="KW-0133">Cell shape</keyword>
<proteinExistence type="inferred from homology"/>
<reference evidence="12 13" key="1">
    <citation type="submission" date="2019-07" db="EMBL/GenBank/DDBJ databases">
        <title>Whole genome shotgun sequence of Skermanella aerolata NBRC 106429.</title>
        <authorList>
            <person name="Hosoyama A."/>
            <person name="Uohara A."/>
            <person name="Ohji S."/>
            <person name="Ichikawa N."/>
        </authorList>
    </citation>
    <scope>NUCLEOTIDE SEQUENCE [LARGE SCALE GENOMIC DNA]</scope>
    <source>
        <strain evidence="12 13">NBRC 106429</strain>
    </source>
</reference>
<evidence type="ECO:0000256" key="7">
    <source>
        <dbReference type="ARBA" id="ARBA00023136"/>
    </source>
</evidence>
<feature type="transmembrane region" description="Helical" evidence="10">
    <location>
        <begin position="347"/>
        <end position="369"/>
    </location>
</feature>
<dbReference type="PRINTS" id="PR01806">
    <property type="entry name" value="VIRFACTRMVIN"/>
</dbReference>
<dbReference type="EMBL" id="BJYZ01000002">
    <property type="protein sequence ID" value="GEO36288.1"/>
    <property type="molecule type" value="Genomic_DNA"/>
</dbReference>
<dbReference type="GO" id="GO:0008360">
    <property type="term" value="P:regulation of cell shape"/>
    <property type="evidence" value="ECO:0007669"/>
    <property type="project" value="UniProtKB-UniRule"/>
</dbReference>
<dbReference type="GO" id="GO:0034204">
    <property type="term" value="P:lipid translocation"/>
    <property type="evidence" value="ECO:0007669"/>
    <property type="project" value="TreeGrafter"/>
</dbReference>
<dbReference type="AlphaFoldDB" id="A0A512DII0"/>
<feature type="transmembrane region" description="Helical" evidence="10">
    <location>
        <begin position="227"/>
        <end position="252"/>
    </location>
</feature>
<dbReference type="GO" id="GO:0009252">
    <property type="term" value="P:peptidoglycan biosynthetic process"/>
    <property type="evidence" value="ECO:0007669"/>
    <property type="project" value="UniProtKB-UniRule"/>
</dbReference>
<dbReference type="PANTHER" id="PTHR47019:SF1">
    <property type="entry name" value="LIPID II FLIPPASE MURJ"/>
    <property type="match status" value="1"/>
</dbReference>
<keyword evidence="6 10" id="KW-1133">Transmembrane helix</keyword>
<dbReference type="InterPro" id="IPR004268">
    <property type="entry name" value="MurJ"/>
</dbReference>
<dbReference type="RefSeq" id="WP_044425564.1">
    <property type="nucleotide sequence ID" value="NZ_BJYZ01000002.1"/>
</dbReference>
<dbReference type="OrthoDB" id="9816572at2"/>
<gene>
    <name evidence="10" type="primary">murJ</name>
    <name evidence="12" type="ORF">SAE02_04360</name>
</gene>
<feature type="transmembrane region" description="Helical" evidence="10">
    <location>
        <begin position="56"/>
        <end position="73"/>
    </location>
</feature>
<evidence type="ECO:0000256" key="2">
    <source>
        <dbReference type="ARBA" id="ARBA00022475"/>
    </source>
</evidence>
<feature type="transmembrane region" description="Helical" evidence="10">
    <location>
        <begin position="186"/>
        <end position="206"/>
    </location>
</feature>
<evidence type="ECO:0000256" key="1">
    <source>
        <dbReference type="ARBA" id="ARBA00004651"/>
    </source>
</evidence>
<feature type="transmembrane region" description="Helical" evidence="10">
    <location>
        <begin position="85"/>
        <end position="111"/>
    </location>
</feature>
<dbReference type="GO" id="GO:0015648">
    <property type="term" value="F:lipid-linked peptidoglycan transporter activity"/>
    <property type="evidence" value="ECO:0007669"/>
    <property type="project" value="UniProtKB-UniRule"/>
</dbReference>
<feature type="transmembrane region" description="Helical" evidence="10">
    <location>
        <begin position="477"/>
        <end position="504"/>
    </location>
</feature>
<keyword evidence="7 10" id="KW-0472">Membrane</keyword>
<dbReference type="PIRSF" id="PIRSF002869">
    <property type="entry name" value="MviN"/>
    <property type="match status" value="1"/>
</dbReference>
<keyword evidence="10" id="KW-0997">Cell inner membrane</keyword>
<feature type="transmembrane region" description="Helical" evidence="10">
    <location>
        <begin position="381"/>
        <end position="400"/>
    </location>
</feature>
<dbReference type="Proteomes" id="UP000321523">
    <property type="component" value="Unassembled WGS sequence"/>
</dbReference>
<keyword evidence="5 10" id="KW-0573">Peptidoglycan synthesis</keyword>
<keyword evidence="2 10" id="KW-1003">Cell membrane</keyword>
<feature type="transmembrane region" description="Helical" evidence="10">
    <location>
        <begin position="447"/>
        <end position="465"/>
    </location>
</feature>
<feature type="transmembrane region" description="Helical" evidence="10">
    <location>
        <begin position="311"/>
        <end position="335"/>
    </location>
</feature>
<evidence type="ECO:0000256" key="3">
    <source>
        <dbReference type="ARBA" id="ARBA00022692"/>
    </source>
</evidence>
<accession>A0A512DII0</accession>
<dbReference type="InterPro" id="IPR051050">
    <property type="entry name" value="Lipid_II_flippase_MurJ/MviN"/>
</dbReference>
<dbReference type="HAMAP" id="MF_02078">
    <property type="entry name" value="MurJ_MviN"/>
    <property type="match status" value="1"/>
</dbReference>
<evidence type="ECO:0000313" key="12">
    <source>
        <dbReference type="EMBL" id="GEO36288.1"/>
    </source>
</evidence>
<comment type="function">
    <text evidence="8 10 11">Involved in peptidoglycan biosynthesis. Transports lipid-linked peptidoglycan precursors from the inner to the outer leaflet of the cytoplasmic membrane.</text>
</comment>
<evidence type="ECO:0000256" key="11">
    <source>
        <dbReference type="PIRNR" id="PIRNR002869"/>
    </source>
</evidence>
<feature type="transmembrane region" description="Helical" evidence="10">
    <location>
        <begin position="272"/>
        <end position="290"/>
    </location>
</feature>
<dbReference type="PANTHER" id="PTHR47019">
    <property type="entry name" value="LIPID II FLIPPASE MURJ"/>
    <property type="match status" value="1"/>
</dbReference>
<sequence length="516" mass="54840">MFRKILSVGGLTLASRVLGFVRDILTAALLGAGPVADAFFVAFRLPNHFRALFAEGAFNAAFVPMFSAFLVGQGRSQARIFAEQVLAFLLVIQLVLLVVFELIMPSFMLIFAPGFSDEPMKYDLAVLFTRITFPYLLFISLVSLMGAVLNSVERFAAAAAAPILLNLCLIAALLGLTPLLPTAGHALAWGVMAAGVAQFLYLAWDCHRAGMSLRLGLPRLTPGVKRFLAVLGPAALGAGVTQINLFIDTLIASLLPTGAVSYLYYADRINQLPLGVIGIAIGTVLLPELSRALKGGNMAQASESQNRALELSLLFTLPAAAAFLAAAYPIMSVLFERGAFQAADARATATTLMAYALGLPAFVLIRSLLPGFYARQDTRTPVKIALVVVTVNVALKLVLMQPLSQVGLALATSAASWVNCALLATLLFRRGFLVLDARLKRRVPRQLLAAVAMAAVLVGLQGPLAELLAVHDLVTRTLALGVLVSAGVATYAVAGLALGVVSLAELKQYTRRRRKI</sequence>
<evidence type="ECO:0000256" key="8">
    <source>
        <dbReference type="ARBA" id="ARBA00060041"/>
    </source>
</evidence>
<keyword evidence="3 10" id="KW-0812">Transmembrane</keyword>